<dbReference type="Gene3D" id="3.40.50.300">
    <property type="entry name" value="P-loop containing nucleotide triphosphate hydrolases"/>
    <property type="match status" value="1"/>
</dbReference>
<dbReference type="GO" id="GO:0003824">
    <property type="term" value="F:catalytic activity"/>
    <property type="evidence" value="ECO:0007669"/>
    <property type="project" value="InterPro"/>
</dbReference>
<evidence type="ECO:0000259" key="3">
    <source>
        <dbReference type="Pfam" id="PF01048"/>
    </source>
</evidence>
<accession>A0AAN8RCW8</accession>
<keyword evidence="1" id="KW-0677">Repeat</keyword>
<dbReference type="InterPro" id="IPR027417">
    <property type="entry name" value="P-loop_NTPase"/>
</dbReference>
<dbReference type="SUPFAM" id="SSF52540">
    <property type="entry name" value="P-loop containing nucleoside triphosphate hydrolases"/>
    <property type="match status" value="1"/>
</dbReference>
<dbReference type="Pfam" id="PF22939">
    <property type="entry name" value="WHD_GPIID"/>
    <property type="match status" value="1"/>
</dbReference>
<dbReference type="PANTHER" id="PTHR46082">
    <property type="entry name" value="ATP/GTP-BINDING PROTEIN-RELATED"/>
    <property type="match status" value="1"/>
</dbReference>
<sequence length="1524" mass="171586">MKHSKKILTHEDYTVGWIAALPLELAAAKMMLDLTHKRLSQGPNDQNTYNLGEIHGHNVAIACLPSGVYGTTSAAIVAAHMLATFPAIRFVLMVGIGGGVPGGKSDIRLGDVVVSKPSGEYGGVIQYDYGKTVEGGKFQRTGSLNKPPNVLLKAVLDLESDKLIRQSQIPEYLSKLHEGCLKPSRFAYCGQNFDELYEAEYDHVGGDTCDKCDRARLVAREVRDSIDPRVHYGLLASGNQVMKHGITRDRLANAQDPQILCFEMEAAGLMDQIPCLVIRGICDYCDSHKNKKWQGYAAATAAAYAKELLQAVSIRQVLGTPKVRDIETVSVSMMALTASILCFLGISGSILARICSVRSDLKITPGVLKDVDAQLPLIADSLEKIAADCEKGSISPEEQRKLLPAVMGCLEQVAALEKLIQDISPASGDSEPPRMRKSFTRFFKTRAISSSLRTLETYKSTLILYLQQRTGVQINRLCTLNEKCEEDTTTVHRDQIRLLSMQCLKPSLGTTHTPNIPGTCEWIWNQSAFIKWNESSLGVERILCVQGINGCGKSVLATYLAKSFKAEGYRVLFFSFSGTDKDRQKLDSLAHTFLWQILQENDDSNALKLAQRLSDDSPLTTSDLFKALAELTRLVIGKVYCIIDGVDECVDECNDPTSGLLYYVHRMVQPENCYVALFGRARALQTAVQSSLKIEITSNLNKEDIKRFTLTRIDECKNWTDESLRNHILEMLLEGSDGMFLWVDLMITELRRCLTKDNLMNKLRHMPHGIENLYRARFLRVLRELSHDDQDLFLVRKVLAFTIASCYSLTVDELWYALALDKESCFQVQDKLLIPLEQKILAVCADLINITNGKIQLVHFSVQEFLTRPKEEWSHIDDQEIEATFRVDIGATQLSLASVCIDYLGTGEYEFPTCESGDIDVSNTGRYPFLEYSSQNAVYYLTRCDWLSNPDIEAKIDAFLESPKIAIWLEYMTIVSMEDSRAAILILSDLEELMGRLKGNYHNFKPYALKLRANLEREVTRREQVFGKADPRTYRLKFIFDRLVFDEDVQYLNKEPALGELDKDEGLTNLMSSIPSPTGNLGPAVVLATAPRETSAVVSHIIKIISSNEIARLPAKLDLLLQLERHLGKIKTLSDPLKLLFELLLRFSGRIAASVLFVIATYYRNLDKYDEALQIYQVALSKVEHGNGLLKFYILEGFGTNLYFQERYIDAEGIYRRGLREIEGLQGGRKVLGREYSRVSLFIRSRLGDVLMAQERYTDAEEIFRRTLQESQKLFGSENQTTLNSAHDVGLSLQSQGRDSEAELFFRQKLEGRQKLFGPENRETLNSINSVGISLHRQGKHSEAERFFRQVLNGRQKVLGYDHLSTLTTTYNVGTELLRQGKYSEAEEIFRPLVEKQQKYLGYEDPATLRSVNSLGVTLENQGQKVESEELYNDALQGWQSGAGIKQPGAICVILNLSYALLDQARYTEAIEIYQLAKDIGEDDLKHILRDVNHRSLHSSLEALGKRLSRLEMENIKKQTSNTK</sequence>
<feature type="domain" description="Nucleoside phosphorylase" evidence="3">
    <location>
        <begin position="16"/>
        <end position="303"/>
    </location>
</feature>
<name>A0AAN8RCW8_9PEZI</name>
<dbReference type="InterPro" id="IPR053137">
    <property type="entry name" value="NLR-like"/>
</dbReference>
<keyword evidence="2" id="KW-0802">TPR repeat</keyword>
<dbReference type="SMART" id="SM00028">
    <property type="entry name" value="TPR"/>
    <property type="match status" value="5"/>
</dbReference>
<dbReference type="Gene3D" id="3.40.50.1580">
    <property type="entry name" value="Nucleoside phosphorylase domain"/>
    <property type="match status" value="1"/>
</dbReference>
<dbReference type="PANTHER" id="PTHR46082:SF11">
    <property type="entry name" value="AAA+ ATPASE DOMAIN-CONTAINING PROTEIN-RELATED"/>
    <property type="match status" value="1"/>
</dbReference>
<evidence type="ECO:0000313" key="8">
    <source>
        <dbReference type="Proteomes" id="UP001313282"/>
    </source>
</evidence>
<dbReference type="Pfam" id="PF01048">
    <property type="entry name" value="PNP_UDP_1"/>
    <property type="match status" value="1"/>
</dbReference>
<dbReference type="SUPFAM" id="SSF81901">
    <property type="entry name" value="HCP-like"/>
    <property type="match status" value="1"/>
</dbReference>
<dbReference type="Pfam" id="PF24883">
    <property type="entry name" value="NPHP3_N"/>
    <property type="match status" value="1"/>
</dbReference>
<dbReference type="InterPro" id="IPR019734">
    <property type="entry name" value="TPR_rpt"/>
</dbReference>
<dbReference type="Proteomes" id="UP001313282">
    <property type="component" value="Unassembled WGS sequence"/>
</dbReference>
<dbReference type="InterPro" id="IPR056884">
    <property type="entry name" value="NPHP3-like_N"/>
</dbReference>
<dbReference type="GO" id="GO:0009116">
    <property type="term" value="P:nucleoside metabolic process"/>
    <property type="evidence" value="ECO:0007669"/>
    <property type="project" value="InterPro"/>
</dbReference>
<feature type="domain" description="GPI inositol-deacylase winged helix" evidence="5">
    <location>
        <begin position="795"/>
        <end position="868"/>
    </location>
</feature>
<evidence type="ECO:0000259" key="4">
    <source>
        <dbReference type="Pfam" id="PF17107"/>
    </source>
</evidence>
<dbReference type="EMBL" id="JAVHNR010000009">
    <property type="protein sequence ID" value="KAK6332999.1"/>
    <property type="molecule type" value="Genomic_DNA"/>
</dbReference>
<feature type="domain" description="Nephrocystin 3-like N-terminal" evidence="6">
    <location>
        <begin position="518"/>
        <end position="668"/>
    </location>
</feature>
<feature type="domain" description="NACHT-NTPase and P-loop NTPases N-terminal" evidence="4">
    <location>
        <begin position="359"/>
        <end position="444"/>
    </location>
</feature>
<gene>
    <name evidence="7" type="ORF">TWF718_010824</name>
</gene>
<dbReference type="Pfam" id="PF13424">
    <property type="entry name" value="TPR_12"/>
    <property type="match status" value="2"/>
</dbReference>
<dbReference type="InterPro" id="IPR054471">
    <property type="entry name" value="GPIID_WHD"/>
</dbReference>
<feature type="repeat" description="TPR" evidence="2">
    <location>
        <begin position="1153"/>
        <end position="1186"/>
    </location>
</feature>
<dbReference type="Pfam" id="PF17107">
    <property type="entry name" value="SesA"/>
    <property type="match status" value="1"/>
</dbReference>
<dbReference type="InterPro" id="IPR000845">
    <property type="entry name" value="Nucleoside_phosphorylase_d"/>
</dbReference>
<evidence type="ECO:0000256" key="2">
    <source>
        <dbReference type="PROSITE-ProRule" id="PRU00339"/>
    </source>
</evidence>
<evidence type="ECO:0000313" key="7">
    <source>
        <dbReference type="EMBL" id="KAK6332999.1"/>
    </source>
</evidence>
<evidence type="ECO:0000259" key="6">
    <source>
        <dbReference type="Pfam" id="PF24883"/>
    </source>
</evidence>
<dbReference type="InterPro" id="IPR035994">
    <property type="entry name" value="Nucleoside_phosphorylase_sf"/>
</dbReference>
<evidence type="ECO:0000256" key="1">
    <source>
        <dbReference type="ARBA" id="ARBA00022737"/>
    </source>
</evidence>
<dbReference type="InterPro" id="IPR031352">
    <property type="entry name" value="SesA"/>
</dbReference>
<proteinExistence type="predicted"/>
<organism evidence="7 8">
    <name type="scientific">Orbilia javanica</name>
    <dbReference type="NCBI Taxonomy" id="47235"/>
    <lineage>
        <taxon>Eukaryota</taxon>
        <taxon>Fungi</taxon>
        <taxon>Dikarya</taxon>
        <taxon>Ascomycota</taxon>
        <taxon>Pezizomycotina</taxon>
        <taxon>Orbiliomycetes</taxon>
        <taxon>Orbiliales</taxon>
        <taxon>Orbiliaceae</taxon>
        <taxon>Orbilia</taxon>
    </lineage>
</organism>
<dbReference type="PROSITE" id="PS50005">
    <property type="entry name" value="TPR"/>
    <property type="match status" value="1"/>
</dbReference>
<dbReference type="InterPro" id="IPR011990">
    <property type="entry name" value="TPR-like_helical_dom_sf"/>
</dbReference>
<keyword evidence="8" id="KW-1185">Reference proteome</keyword>
<evidence type="ECO:0000259" key="5">
    <source>
        <dbReference type="Pfam" id="PF22939"/>
    </source>
</evidence>
<dbReference type="Gene3D" id="1.25.40.10">
    <property type="entry name" value="Tetratricopeptide repeat domain"/>
    <property type="match status" value="2"/>
</dbReference>
<reference evidence="7 8" key="1">
    <citation type="submission" date="2019-10" db="EMBL/GenBank/DDBJ databases">
        <authorList>
            <person name="Palmer J.M."/>
        </authorList>
    </citation>
    <scope>NUCLEOTIDE SEQUENCE [LARGE SCALE GENOMIC DNA]</scope>
    <source>
        <strain evidence="7 8">TWF718</strain>
    </source>
</reference>
<dbReference type="SUPFAM" id="SSF53167">
    <property type="entry name" value="Purine and uridine phosphorylases"/>
    <property type="match status" value="1"/>
</dbReference>
<comment type="caution">
    <text evidence="7">The sequence shown here is derived from an EMBL/GenBank/DDBJ whole genome shotgun (WGS) entry which is preliminary data.</text>
</comment>
<protein>
    <submittedName>
        <fullName evidence="7">Uncharacterized protein</fullName>
    </submittedName>
</protein>